<dbReference type="Proteomes" id="UP000410984">
    <property type="component" value="Unassembled WGS sequence"/>
</dbReference>
<dbReference type="SUPFAM" id="SSF52799">
    <property type="entry name" value="(Phosphotyrosine protein) phosphatases II"/>
    <property type="match status" value="1"/>
</dbReference>
<evidence type="ECO:0000313" key="3">
    <source>
        <dbReference type="Proteomes" id="UP000410984"/>
    </source>
</evidence>
<gene>
    <name evidence="2" type="primary">blh_4</name>
    <name evidence="2" type="ORF">MET9862_03643</name>
</gene>
<name>A0A509EFS3_9HYPH</name>
<feature type="domain" description="Beta-lactamase hydrolase-like protein phosphatase-like" evidence="1">
    <location>
        <begin position="8"/>
        <end position="108"/>
    </location>
</feature>
<protein>
    <submittedName>
        <fullName evidence="2">Beta-lactamase hydrolase-like protein</fullName>
        <ecNumber evidence="2">3.-.-.-</ecNumber>
    </submittedName>
</protein>
<dbReference type="AlphaFoldDB" id="A0A509EFS3"/>
<evidence type="ECO:0000259" key="1">
    <source>
        <dbReference type="Pfam" id="PF04273"/>
    </source>
</evidence>
<sequence>MKRIPVDGKLSVAAQPSADDIAALGSEGVALLINNRPDGEEAGQLGSGPERQATEAAGLAYLDLPVTGPTITEEAVRRFAEAVAAAPGPVVAHCRSGTRSLTLWAIGAVRAGRLRREDVLAFGAERGIDLAGALRWLDAHPAG</sequence>
<evidence type="ECO:0000313" key="2">
    <source>
        <dbReference type="EMBL" id="VUD73031.1"/>
    </source>
</evidence>
<dbReference type="Pfam" id="PF04273">
    <property type="entry name" value="BLH_phosphatase"/>
    <property type="match status" value="1"/>
</dbReference>
<dbReference type="NCBIfam" id="TIGR01244">
    <property type="entry name" value="TIGR01244 family sulfur transferase"/>
    <property type="match status" value="1"/>
</dbReference>
<organism evidence="2 3">
    <name type="scientific">Methylobacterium symbioticum</name>
    <dbReference type="NCBI Taxonomy" id="2584084"/>
    <lineage>
        <taxon>Bacteria</taxon>
        <taxon>Pseudomonadati</taxon>
        <taxon>Pseudomonadota</taxon>
        <taxon>Alphaproteobacteria</taxon>
        <taxon>Hyphomicrobiales</taxon>
        <taxon>Methylobacteriaceae</taxon>
        <taxon>Methylobacterium</taxon>
    </lineage>
</organism>
<dbReference type="GO" id="GO:0016787">
    <property type="term" value="F:hydrolase activity"/>
    <property type="evidence" value="ECO:0007669"/>
    <property type="project" value="UniProtKB-KW"/>
</dbReference>
<accession>A0A509EFS3</accession>
<dbReference type="InterPro" id="IPR029021">
    <property type="entry name" value="Prot-tyrosine_phosphatase-like"/>
</dbReference>
<dbReference type="EC" id="3.-.-.-" evidence="2"/>
<dbReference type="RefSeq" id="WP_142584300.1">
    <property type="nucleotide sequence ID" value="NZ_CABFPH010000057.1"/>
</dbReference>
<dbReference type="Gene3D" id="3.90.190.10">
    <property type="entry name" value="Protein tyrosine phosphatase superfamily"/>
    <property type="match status" value="1"/>
</dbReference>
<keyword evidence="3" id="KW-1185">Reference proteome</keyword>
<dbReference type="EMBL" id="CABFPH010000057">
    <property type="protein sequence ID" value="VUD73031.1"/>
    <property type="molecule type" value="Genomic_DNA"/>
</dbReference>
<dbReference type="OrthoDB" id="9805710at2"/>
<keyword evidence="2" id="KW-0378">Hydrolase</keyword>
<proteinExistence type="predicted"/>
<dbReference type="InterPro" id="IPR005939">
    <property type="entry name" value="BLH_phosphatase-like"/>
</dbReference>
<reference evidence="2 3" key="1">
    <citation type="submission" date="2019-06" db="EMBL/GenBank/DDBJ databases">
        <authorList>
            <person name="Rodrigo-Torres L."/>
            <person name="Arahal R. D."/>
            <person name="Lucena T."/>
        </authorList>
    </citation>
    <scope>NUCLEOTIDE SEQUENCE [LARGE SCALE GENOMIC DNA]</scope>
    <source>
        <strain evidence="2 3">SB0023/3</strain>
    </source>
</reference>
<dbReference type="CDD" id="cd14503">
    <property type="entry name" value="PTP-bact"/>
    <property type="match status" value="1"/>
</dbReference>